<evidence type="ECO:0008006" key="4">
    <source>
        <dbReference type="Google" id="ProtNLM"/>
    </source>
</evidence>
<dbReference type="SUPFAM" id="SSF52058">
    <property type="entry name" value="L domain-like"/>
    <property type="match status" value="1"/>
</dbReference>
<evidence type="ECO:0000313" key="2">
    <source>
        <dbReference type="EMBL" id="GIG11200.1"/>
    </source>
</evidence>
<dbReference type="EMBL" id="BONI01000121">
    <property type="protein sequence ID" value="GIG11200.1"/>
    <property type="molecule type" value="Genomic_DNA"/>
</dbReference>
<dbReference type="InterPro" id="IPR032675">
    <property type="entry name" value="LRR_dom_sf"/>
</dbReference>
<evidence type="ECO:0000313" key="3">
    <source>
        <dbReference type="Proteomes" id="UP000630887"/>
    </source>
</evidence>
<dbReference type="Gene3D" id="3.80.10.10">
    <property type="entry name" value="Ribonuclease Inhibitor"/>
    <property type="match status" value="1"/>
</dbReference>
<name>A0A8J3LAU0_9ACTN</name>
<gene>
    <name evidence="2" type="ORF">Cco03nite_79000</name>
</gene>
<dbReference type="Proteomes" id="UP000630887">
    <property type="component" value="Unassembled WGS sequence"/>
</dbReference>
<accession>A0A8J3LAU0</accession>
<evidence type="ECO:0000256" key="1">
    <source>
        <dbReference type="SAM" id="MobiDB-lite"/>
    </source>
</evidence>
<sequence>MFAGYRAAMSDAEQPQVFANRFGDPGDPERVRGSCKCVTRPKQAKRFHGYRQDTQAPGWLRLLELIDQAAADGREKFTPLRELSPQERWQVVTLPASIGTLTEVKHLVLYGSNLVRIPPQIGLMRSLEVFEPYTSYQLHWFPYELTRCPRLRSSTVSTRAVYGNYKTRMPFPKLAEPGPLPAAPDPGVWGADEILTCSVCDQPLSGGELRQVWISRGVGSDVLPLLVNACSQVCVAALPKPAAHHVPTTHTGGREVAQPPASW</sequence>
<proteinExistence type="predicted"/>
<protein>
    <recommendedName>
        <fullName evidence="4">Leucine rich repeat (LRR) protein</fullName>
    </recommendedName>
</protein>
<feature type="region of interest" description="Disordered" evidence="1">
    <location>
        <begin position="244"/>
        <end position="263"/>
    </location>
</feature>
<keyword evidence="3" id="KW-1185">Reference proteome</keyword>
<dbReference type="AlphaFoldDB" id="A0A8J3LAU0"/>
<organism evidence="2 3">
    <name type="scientific">Catellatospora coxensis</name>
    <dbReference type="NCBI Taxonomy" id="310354"/>
    <lineage>
        <taxon>Bacteria</taxon>
        <taxon>Bacillati</taxon>
        <taxon>Actinomycetota</taxon>
        <taxon>Actinomycetes</taxon>
        <taxon>Micromonosporales</taxon>
        <taxon>Micromonosporaceae</taxon>
        <taxon>Catellatospora</taxon>
    </lineage>
</organism>
<reference evidence="2 3" key="1">
    <citation type="submission" date="2021-01" db="EMBL/GenBank/DDBJ databases">
        <title>Whole genome shotgun sequence of Catellatospora coxensis NBRC 107359.</title>
        <authorList>
            <person name="Komaki H."/>
            <person name="Tamura T."/>
        </authorList>
    </citation>
    <scope>NUCLEOTIDE SEQUENCE [LARGE SCALE GENOMIC DNA]</scope>
    <source>
        <strain evidence="2 3">NBRC 107359</strain>
    </source>
</reference>
<comment type="caution">
    <text evidence="2">The sequence shown here is derived from an EMBL/GenBank/DDBJ whole genome shotgun (WGS) entry which is preliminary data.</text>
</comment>